<dbReference type="AlphaFoldDB" id="A0A915JEE4"/>
<accession>A0A915JEE4</accession>
<keyword evidence="2" id="KW-1185">Reference proteome</keyword>
<evidence type="ECO:0000313" key="2">
    <source>
        <dbReference type="Proteomes" id="UP000887565"/>
    </source>
</evidence>
<proteinExistence type="predicted"/>
<evidence type="ECO:0000313" key="3">
    <source>
        <dbReference type="WBParaSite" id="nRc.2.0.1.t24180-RA"/>
    </source>
</evidence>
<organism evidence="2 3">
    <name type="scientific">Romanomermis culicivorax</name>
    <name type="common">Nematode worm</name>
    <dbReference type="NCBI Taxonomy" id="13658"/>
    <lineage>
        <taxon>Eukaryota</taxon>
        <taxon>Metazoa</taxon>
        <taxon>Ecdysozoa</taxon>
        <taxon>Nematoda</taxon>
        <taxon>Enoplea</taxon>
        <taxon>Dorylaimia</taxon>
        <taxon>Mermithida</taxon>
        <taxon>Mermithoidea</taxon>
        <taxon>Mermithidae</taxon>
        <taxon>Romanomermis</taxon>
    </lineage>
</organism>
<feature type="region of interest" description="Disordered" evidence="1">
    <location>
        <begin position="353"/>
        <end position="375"/>
    </location>
</feature>
<reference evidence="3" key="1">
    <citation type="submission" date="2022-11" db="UniProtKB">
        <authorList>
            <consortium name="WormBaseParasite"/>
        </authorList>
    </citation>
    <scope>IDENTIFICATION</scope>
</reference>
<dbReference type="Proteomes" id="UP000887565">
    <property type="component" value="Unplaced"/>
</dbReference>
<dbReference type="WBParaSite" id="nRc.2.0.1.t24180-RA">
    <property type="protein sequence ID" value="nRc.2.0.1.t24180-RA"/>
    <property type="gene ID" value="nRc.2.0.1.g24180"/>
</dbReference>
<sequence length="375" mass="42996">MINNCKDRNRCVKILRFDKCGKTLFGLCEPVEPQDPQSTNLLKPFYKRELHLFRLNLYGQSSVDVCRKFIVRPCESSSKMKLRDLAYGSTEDASKFGIIYSCEPSRSNSYDSTGSATKLLRFFLLMDVENGCTSKIYKFDQSKTNKNKRSRLKLFHLSDGVGWILVDIEFDTESLMGSSCEFLTFYKMRLDDETGQIVLRELMTYSAEQYYVSLTVVGSKIYIFQSKDVNVYDAAADAFCSSVHLPVYSNHIFKIEEKLYLLPQVWQETSRSSKDTPKNLLVFEGKQWKETDLIIDHRSIKNSDQNKNDPKPLAANSSSSKEVFVLGSKTGFVLLHYSSHLTAPAMIGKMMKENEQERRGSRHKNGNDAVVEQFF</sequence>
<protein>
    <submittedName>
        <fullName evidence="3">Uncharacterized protein</fullName>
    </submittedName>
</protein>
<evidence type="ECO:0000256" key="1">
    <source>
        <dbReference type="SAM" id="MobiDB-lite"/>
    </source>
</evidence>
<name>A0A915JEE4_ROMCU</name>